<dbReference type="Gene3D" id="3.80.10.10">
    <property type="entry name" value="Ribonuclease Inhibitor"/>
    <property type="match status" value="1"/>
</dbReference>
<dbReference type="EnsemblPlants" id="QL03p012532:mrna">
    <property type="protein sequence ID" value="QL03p012532:mrna:CDS:2"/>
    <property type="gene ID" value="QL03p012532"/>
</dbReference>
<dbReference type="InterPro" id="IPR032675">
    <property type="entry name" value="LRR_dom_sf"/>
</dbReference>
<reference evidence="1" key="2">
    <citation type="submission" date="2021-01" db="UniProtKB">
        <authorList>
            <consortium name="EnsemblPlants"/>
        </authorList>
    </citation>
    <scope>IDENTIFICATION</scope>
</reference>
<sequence length="145" mass="16638">MHGLEYISDREITEEISTSSTFFPSLKSLKLRSCPNLEGWWRRNKVGVATSSHQYQQHVSLPSFPRLLKLEIWNCKNLTCMPLFPYHEEPLLLTFSSCNPLQQTMNMTAISSVPSASNSSPPLSKLKFLSLSWIEDLELFQEQCL</sequence>
<name>A0A7N2L5G5_QUELO</name>
<dbReference type="InParanoid" id="A0A7N2L5G5"/>
<evidence type="ECO:0008006" key="3">
    <source>
        <dbReference type="Google" id="ProtNLM"/>
    </source>
</evidence>
<dbReference type="SUPFAM" id="SSF52047">
    <property type="entry name" value="RNI-like"/>
    <property type="match status" value="1"/>
</dbReference>
<reference evidence="1 2" key="1">
    <citation type="journal article" date="2016" name="G3 (Bethesda)">
        <title>First Draft Assembly and Annotation of the Genome of a California Endemic Oak Quercus lobata Nee (Fagaceae).</title>
        <authorList>
            <person name="Sork V.L."/>
            <person name="Fitz-Gibbon S.T."/>
            <person name="Puiu D."/>
            <person name="Crepeau M."/>
            <person name="Gugger P.F."/>
            <person name="Sherman R."/>
            <person name="Stevens K."/>
            <person name="Langley C.H."/>
            <person name="Pellegrini M."/>
            <person name="Salzberg S.L."/>
        </authorList>
    </citation>
    <scope>NUCLEOTIDE SEQUENCE [LARGE SCALE GENOMIC DNA]</scope>
    <source>
        <strain evidence="1 2">cv. SW786</strain>
    </source>
</reference>
<dbReference type="EMBL" id="LRBV02000003">
    <property type="status" value="NOT_ANNOTATED_CDS"/>
    <property type="molecule type" value="Genomic_DNA"/>
</dbReference>
<evidence type="ECO:0000313" key="1">
    <source>
        <dbReference type="EnsemblPlants" id="QL03p012532:mrna:CDS:2"/>
    </source>
</evidence>
<evidence type="ECO:0000313" key="2">
    <source>
        <dbReference type="Proteomes" id="UP000594261"/>
    </source>
</evidence>
<dbReference type="Proteomes" id="UP000594261">
    <property type="component" value="Chromosome 3"/>
</dbReference>
<keyword evidence="2" id="KW-1185">Reference proteome</keyword>
<accession>A0A7N2L5G5</accession>
<protein>
    <recommendedName>
        <fullName evidence="3">CC-NBS-LRR protein</fullName>
    </recommendedName>
</protein>
<dbReference type="AlphaFoldDB" id="A0A7N2L5G5"/>
<organism evidence="1 2">
    <name type="scientific">Quercus lobata</name>
    <name type="common">Valley oak</name>
    <dbReference type="NCBI Taxonomy" id="97700"/>
    <lineage>
        <taxon>Eukaryota</taxon>
        <taxon>Viridiplantae</taxon>
        <taxon>Streptophyta</taxon>
        <taxon>Embryophyta</taxon>
        <taxon>Tracheophyta</taxon>
        <taxon>Spermatophyta</taxon>
        <taxon>Magnoliopsida</taxon>
        <taxon>eudicotyledons</taxon>
        <taxon>Gunneridae</taxon>
        <taxon>Pentapetalae</taxon>
        <taxon>rosids</taxon>
        <taxon>fabids</taxon>
        <taxon>Fagales</taxon>
        <taxon>Fagaceae</taxon>
        <taxon>Quercus</taxon>
    </lineage>
</organism>
<proteinExistence type="predicted"/>
<dbReference type="Gramene" id="QL03p012532:mrna">
    <property type="protein sequence ID" value="QL03p012532:mrna:CDS:2"/>
    <property type="gene ID" value="QL03p012532"/>
</dbReference>